<evidence type="ECO:0000256" key="8">
    <source>
        <dbReference type="ARBA" id="ARBA00038435"/>
    </source>
</evidence>
<feature type="transmembrane region" description="Helical" evidence="9">
    <location>
        <begin position="303"/>
        <end position="328"/>
    </location>
</feature>
<dbReference type="GO" id="GO:0005886">
    <property type="term" value="C:plasma membrane"/>
    <property type="evidence" value="ECO:0007669"/>
    <property type="project" value="UniProtKB-SubCell"/>
</dbReference>
<comment type="similarity">
    <text evidence="8">Belongs to the NhaC Na(+)/H(+) (TC 2.A.35) antiporter family.</text>
</comment>
<comment type="subcellular location">
    <subcellularLocation>
        <location evidence="1">Cell membrane</location>
        <topology evidence="1">Multi-pass membrane protein</topology>
    </subcellularLocation>
</comment>
<keyword evidence="7 9" id="KW-0472">Membrane</keyword>
<evidence type="ECO:0000256" key="3">
    <source>
        <dbReference type="ARBA" id="ARBA00022449"/>
    </source>
</evidence>
<dbReference type="InterPro" id="IPR052180">
    <property type="entry name" value="NhaC_Na-H+_Antiporter"/>
</dbReference>
<evidence type="ECO:0000256" key="4">
    <source>
        <dbReference type="ARBA" id="ARBA00022475"/>
    </source>
</evidence>
<keyword evidence="3" id="KW-0050">Antiport</keyword>
<dbReference type="EMBL" id="RQGD01000020">
    <property type="protein sequence ID" value="TGL61266.1"/>
    <property type="molecule type" value="Genomic_DNA"/>
</dbReference>
<evidence type="ECO:0000256" key="5">
    <source>
        <dbReference type="ARBA" id="ARBA00022692"/>
    </source>
</evidence>
<feature type="transmembrane region" description="Helical" evidence="9">
    <location>
        <begin position="199"/>
        <end position="217"/>
    </location>
</feature>
<evidence type="ECO:0000313" key="12">
    <source>
        <dbReference type="Proteomes" id="UP000297693"/>
    </source>
</evidence>
<keyword evidence="4" id="KW-1003">Cell membrane</keyword>
<evidence type="ECO:0000256" key="6">
    <source>
        <dbReference type="ARBA" id="ARBA00022989"/>
    </source>
</evidence>
<feature type="transmembrane region" description="Helical" evidence="9">
    <location>
        <begin position="35"/>
        <end position="52"/>
    </location>
</feature>
<keyword evidence="6 9" id="KW-1133">Transmembrane helix</keyword>
<feature type="transmembrane region" description="Helical" evidence="9">
    <location>
        <begin position="349"/>
        <end position="368"/>
    </location>
</feature>
<keyword evidence="12" id="KW-1185">Reference proteome</keyword>
<feature type="domain" description="Na+/H+ antiporter NhaC-like C-terminal" evidence="10">
    <location>
        <begin position="164"/>
        <end position="453"/>
    </location>
</feature>
<evidence type="ECO:0000259" key="10">
    <source>
        <dbReference type="Pfam" id="PF03553"/>
    </source>
</evidence>
<evidence type="ECO:0000313" key="11">
    <source>
        <dbReference type="EMBL" id="TGL61266.1"/>
    </source>
</evidence>
<comment type="caution">
    <text evidence="11">The sequence shown here is derived from an EMBL/GenBank/DDBJ whole genome shotgun (WGS) entry which is preliminary data.</text>
</comment>
<dbReference type="OrthoDB" id="9762978at2"/>
<evidence type="ECO:0000256" key="2">
    <source>
        <dbReference type="ARBA" id="ARBA00022448"/>
    </source>
</evidence>
<dbReference type="Proteomes" id="UP000297693">
    <property type="component" value="Unassembled WGS sequence"/>
</dbReference>
<keyword evidence="5 9" id="KW-0812">Transmembrane</keyword>
<feature type="transmembrane region" description="Helical" evidence="9">
    <location>
        <begin position="7"/>
        <end position="29"/>
    </location>
</feature>
<reference evidence="11" key="1">
    <citation type="journal article" date="2019" name="PLoS Negl. Trop. Dis.">
        <title>Revisiting the worldwide diversity of Leptospira species in the environment.</title>
        <authorList>
            <person name="Vincent A.T."/>
            <person name="Schiettekatte O."/>
            <person name="Bourhy P."/>
            <person name="Veyrier F.J."/>
            <person name="Picardeau M."/>
        </authorList>
    </citation>
    <scope>NUCLEOTIDE SEQUENCE [LARGE SCALE GENOMIC DNA]</scope>
    <source>
        <strain evidence="11">201702476</strain>
    </source>
</reference>
<dbReference type="Pfam" id="PF03553">
    <property type="entry name" value="Na_H_antiporter"/>
    <property type="match status" value="1"/>
</dbReference>
<organism evidence="11 12">
    <name type="scientific">Leptospira ognonensis</name>
    <dbReference type="NCBI Taxonomy" id="2484945"/>
    <lineage>
        <taxon>Bacteria</taxon>
        <taxon>Pseudomonadati</taxon>
        <taxon>Spirochaetota</taxon>
        <taxon>Spirochaetia</taxon>
        <taxon>Leptospirales</taxon>
        <taxon>Leptospiraceae</taxon>
        <taxon>Leptospira</taxon>
    </lineage>
</organism>
<sequence>MKRRERALVLLSLSPLIYLLIFVILFRFVFTSDPLYGSHQLSLFLAGFVALLQRFRKHHIQSLLRQSLWRNFLSVLPAMLILLFVGMLIGSWANAGILSSMIFVGTKILFAPTFLPGVTILCGITAVISGSSWTTAGTLGVALMGVGNILGFSPEICAGAIVSGCYFGDKLSPLSDTTNLASSLTGVPLGTHIRYMMKTTIPSFLLCLIAYALWNFYNPPLLVVQNDILNQFFSSEYLSFQPYHMVPVILVFGSAMFGLKAVYSLSLGILSSMLFTYLGGAPLTDMGKSLLFGFYPETGNPNVDALLGGGGIIAILPTEILILTAVWFGGILEGMGYLSEILTLMKKWIYVKWDVLLASMGSSFILNLTTADQYLSLVVPARAFRHLAEEYHIDGKEVSRSLEDSGTITSPLIPWNSCGAFMATSLKISTFAYLPYAWFNLFHIALATSLLLFRKYKK</sequence>
<protein>
    <submittedName>
        <fullName evidence="11">Sodium:proton antiporter</fullName>
    </submittedName>
</protein>
<feature type="transmembrane region" description="Helical" evidence="9">
    <location>
        <begin position="108"/>
        <end position="128"/>
    </location>
</feature>
<feature type="transmembrane region" description="Helical" evidence="9">
    <location>
        <begin position="433"/>
        <end position="453"/>
    </location>
</feature>
<feature type="transmembrane region" description="Helical" evidence="9">
    <location>
        <begin position="72"/>
        <end position="93"/>
    </location>
</feature>
<dbReference type="RefSeq" id="WP_135622906.1">
    <property type="nucleotide sequence ID" value="NZ_RQGD01000020.1"/>
</dbReference>
<dbReference type="PANTHER" id="PTHR33451">
    <property type="entry name" value="MALATE-2H(+)/NA(+)-LACTATE ANTIPORTER"/>
    <property type="match status" value="1"/>
</dbReference>
<evidence type="ECO:0000256" key="9">
    <source>
        <dbReference type="SAM" id="Phobius"/>
    </source>
</evidence>
<gene>
    <name evidence="11" type="ORF">EHQ58_05685</name>
</gene>
<accession>A0A4R9K6S0</accession>
<dbReference type="GO" id="GO:0015297">
    <property type="term" value="F:antiporter activity"/>
    <property type="evidence" value="ECO:0007669"/>
    <property type="project" value="UniProtKB-KW"/>
</dbReference>
<dbReference type="InterPro" id="IPR018461">
    <property type="entry name" value="Na/H_Antiport_NhaC-like_C"/>
</dbReference>
<evidence type="ECO:0000256" key="7">
    <source>
        <dbReference type="ARBA" id="ARBA00023136"/>
    </source>
</evidence>
<proteinExistence type="inferred from homology"/>
<name>A0A4R9K6S0_9LEPT</name>
<dbReference type="AlphaFoldDB" id="A0A4R9K6S0"/>
<evidence type="ECO:0000256" key="1">
    <source>
        <dbReference type="ARBA" id="ARBA00004651"/>
    </source>
</evidence>
<keyword evidence="2" id="KW-0813">Transport</keyword>
<dbReference type="PANTHER" id="PTHR33451:SF3">
    <property type="entry name" value="MALATE-2H(+)_NA(+)-LACTATE ANTIPORTER"/>
    <property type="match status" value="1"/>
</dbReference>